<evidence type="ECO:0000313" key="6">
    <source>
        <dbReference type="EMBL" id="TMM55766.1"/>
    </source>
</evidence>
<keyword evidence="1 6" id="KW-0378">Hydrolase</keyword>
<accession>A0A5S3PMW3</accession>
<dbReference type="PANTHER" id="PTHR36447">
    <property type="entry name" value="BETA-GALACTOSIDASE GANA"/>
    <property type="match status" value="1"/>
</dbReference>
<evidence type="ECO:0000313" key="7">
    <source>
        <dbReference type="Proteomes" id="UP000310314"/>
    </source>
</evidence>
<feature type="signal peptide" evidence="4">
    <location>
        <begin position="1"/>
        <end position="22"/>
    </location>
</feature>
<feature type="coiled-coil region" evidence="3">
    <location>
        <begin position="28"/>
        <end position="55"/>
    </location>
</feature>
<dbReference type="InterPro" id="IPR003476">
    <property type="entry name" value="Glyco_hydro_42"/>
</dbReference>
<feature type="domain" description="Glycoside hydrolase family 42 N-terminal" evidence="5">
    <location>
        <begin position="310"/>
        <end position="449"/>
    </location>
</feature>
<dbReference type="PANTHER" id="PTHR36447:SF1">
    <property type="entry name" value="BETA-GALACTOSIDASE GANA"/>
    <property type="match status" value="1"/>
</dbReference>
<reference evidence="6 7" key="1">
    <citation type="submission" date="2019-05" db="EMBL/GenBank/DDBJ databases">
        <authorList>
            <person name="Zhang J.-Y."/>
            <person name="Feg X."/>
            <person name="Du Z.-J."/>
        </authorList>
    </citation>
    <scope>NUCLEOTIDE SEQUENCE [LARGE SCALE GENOMIC DNA]</scope>
    <source>
        <strain evidence="6 7">RZ26</strain>
    </source>
</reference>
<dbReference type="Pfam" id="PF02449">
    <property type="entry name" value="Glyco_hydro_42"/>
    <property type="match status" value="1"/>
</dbReference>
<comment type="caution">
    <text evidence="6">The sequence shown here is derived from an EMBL/GenBank/DDBJ whole genome shotgun (WGS) entry which is preliminary data.</text>
</comment>
<dbReference type="PROSITE" id="PS51257">
    <property type="entry name" value="PROKAR_LIPOPROTEIN"/>
    <property type="match status" value="1"/>
</dbReference>
<evidence type="ECO:0000256" key="1">
    <source>
        <dbReference type="ARBA" id="ARBA00022801"/>
    </source>
</evidence>
<dbReference type="Proteomes" id="UP000310314">
    <property type="component" value="Unassembled WGS sequence"/>
</dbReference>
<dbReference type="GO" id="GO:0009341">
    <property type="term" value="C:beta-galactosidase complex"/>
    <property type="evidence" value="ECO:0007669"/>
    <property type="project" value="InterPro"/>
</dbReference>
<dbReference type="RefSeq" id="WP_138658636.1">
    <property type="nucleotide sequence ID" value="NZ_VATY01000003.1"/>
</dbReference>
<keyword evidence="7" id="KW-1185">Reference proteome</keyword>
<keyword evidence="2" id="KW-0326">Glycosidase</keyword>
<feature type="chain" id="PRO_5024292526" evidence="4">
    <location>
        <begin position="23"/>
        <end position="790"/>
    </location>
</feature>
<dbReference type="InterPro" id="IPR013529">
    <property type="entry name" value="Glyco_hydro_42_N"/>
</dbReference>
<evidence type="ECO:0000256" key="3">
    <source>
        <dbReference type="SAM" id="Coils"/>
    </source>
</evidence>
<dbReference type="SUPFAM" id="SSF51445">
    <property type="entry name" value="(Trans)glycosidases"/>
    <property type="match status" value="1"/>
</dbReference>
<dbReference type="Gene3D" id="3.20.20.80">
    <property type="entry name" value="Glycosidases"/>
    <property type="match status" value="1"/>
</dbReference>
<dbReference type="EMBL" id="VATY01000003">
    <property type="protein sequence ID" value="TMM55766.1"/>
    <property type="molecule type" value="Genomic_DNA"/>
</dbReference>
<evidence type="ECO:0000256" key="4">
    <source>
        <dbReference type="SAM" id="SignalP"/>
    </source>
</evidence>
<gene>
    <name evidence="6" type="ORF">FEE95_13985</name>
</gene>
<dbReference type="AlphaFoldDB" id="A0A5S3PMW3"/>
<dbReference type="GO" id="GO:0005975">
    <property type="term" value="P:carbohydrate metabolic process"/>
    <property type="evidence" value="ECO:0007669"/>
    <property type="project" value="InterPro"/>
</dbReference>
<evidence type="ECO:0000256" key="2">
    <source>
        <dbReference type="ARBA" id="ARBA00023295"/>
    </source>
</evidence>
<protein>
    <submittedName>
        <fullName evidence="6">Glycoside hydrolase family 42</fullName>
    </submittedName>
</protein>
<dbReference type="Gene3D" id="3.40.50.880">
    <property type="match status" value="1"/>
</dbReference>
<organism evidence="6 7">
    <name type="scientific">Maribacter algarum</name>
    <name type="common">ex Zhang et al. 2020</name>
    <dbReference type="NCBI Taxonomy" id="2578118"/>
    <lineage>
        <taxon>Bacteria</taxon>
        <taxon>Pseudomonadati</taxon>
        <taxon>Bacteroidota</taxon>
        <taxon>Flavobacteriia</taxon>
        <taxon>Flavobacteriales</taxon>
        <taxon>Flavobacteriaceae</taxon>
        <taxon>Maribacter</taxon>
    </lineage>
</organism>
<dbReference type="InterPro" id="IPR017853">
    <property type="entry name" value="GH"/>
</dbReference>
<proteinExistence type="predicted"/>
<sequence>MIKKRSSAILSLLMLALFIACEAQKTLEEEALAKIETLESLMAEAKEKDIDVQREETVLWFSNQFIKFANWDEANKDAIEKLYGYERYYAPNKAQLAAELPDFERKKVIEILDHGIAELKKELAGEITRRPVNTVDWQNAKAGDNMFVSNGKPSFPYDYFSKTVGQPLTNEEVYNDHLGAIYHGGENLYPVDHDRAINSFLLNEDGTFDEELMQELTGIPDTNIGFLIYWSMGIPEWVEAKEPEIRKGRSLFTGFDIDNPLARDVWGKIIRKTGELTKGKKVTELGYIFANEPHWYSEKGHWTGKYQEMNAISSYTLNKFRSWLKNKYEGNLKALNANWESNFKSFETVEIEIPMDIALTGKPIWYDWNRYHMDRTTDWFTFNQDNLHAVNPEADTHIKIFPRTFYEDSRSHGMDIEALTELTTMIGHDAKALGSKSIRPHINSDFIKKYAYKWDGMAILHDFLESVSPDKINVNSESHFLSSGQWRDLNARTSYVRNVYWLSTLMGMDANMGWFWARDPDGSPEDRLEGELNFFDPGLGGAYAGSNNMQPHIANEVTQVMYDLNTFSEEIIALREQKRPLRLFYSETSAINTADYMTEATKLYKSLFFEGLPLGFVTKNIIEKQGNSTWNTVVVYKSKFVTDTEFAALQTYLDNGGTVILDSEESLSMNEYGKKRSQKLSAGKGKLIPLNGAAVEEIKKTALAEVADQMPEVRVTSDNGEIFKTTISRVVKQEDGSYLVNLLNVGHNAAKIKLELASGAAMKITNLMTSNPVEAEFSLASEEVLLLEIK</sequence>
<dbReference type="GO" id="GO:0004565">
    <property type="term" value="F:beta-galactosidase activity"/>
    <property type="evidence" value="ECO:0007669"/>
    <property type="project" value="InterPro"/>
</dbReference>
<name>A0A5S3PMW3_9FLAO</name>
<dbReference type="OrthoDB" id="1387316at2"/>
<evidence type="ECO:0000259" key="5">
    <source>
        <dbReference type="Pfam" id="PF02449"/>
    </source>
</evidence>
<keyword evidence="3" id="KW-0175">Coiled coil</keyword>
<keyword evidence="4" id="KW-0732">Signal</keyword>
<dbReference type="InterPro" id="IPR029062">
    <property type="entry name" value="Class_I_gatase-like"/>
</dbReference>